<dbReference type="Pfam" id="PF07883">
    <property type="entry name" value="Cupin_2"/>
    <property type="match status" value="1"/>
</dbReference>
<reference evidence="3 4" key="1">
    <citation type="submission" date="2024-10" db="EMBL/GenBank/DDBJ databases">
        <authorList>
            <person name="Deangelis K."/>
            <person name="Huntemann M."/>
            <person name="Clum A."/>
            <person name="Wang J."/>
            <person name="Palaniappan K."/>
            <person name="Ritter S."/>
            <person name="Chen I.-M."/>
            <person name="Stamatis D."/>
            <person name="Reddy T."/>
            <person name="O'Malley R."/>
            <person name="Daum C."/>
            <person name="Ng V."/>
            <person name="Ivanova N."/>
            <person name="Kyrpides N."/>
            <person name="Woyke T."/>
        </authorList>
    </citation>
    <scope>NUCLEOTIDE SEQUENCE [LARGE SCALE GENOMIC DNA]</scope>
    <source>
        <strain evidence="3 4">GAS97</strain>
    </source>
</reference>
<dbReference type="PANTHER" id="PTHR38599">
    <property type="entry name" value="CUPIN DOMAIN PROTEIN (AFU_ORTHOLOGUE AFUA_3G13620)"/>
    <property type="match status" value="1"/>
</dbReference>
<evidence type="ECO:0000256" key="1">
    <source>
        <dbReference type="SAM" id="SignalP"/>
    </source>
</evidence>
<dbReference type="InterPro" id="IPR014710">
    <property type="entry name" value="RmlC-like_jellyroll"/>
</dbReference>
<reference evidence="3 4" key="2">
    <citation type="submission" date="2024-11" db="EMBL/GenBank/DDBJ databases">
        <title>Using genomics to understand microbial adaptation to soil warming.</title>
        <authorList>
            <person name="Deangelis K.M. PhD."/>
        </authorList>
    </citation>
    <scope>NUCLEOTIDE SEQUENCE [LARGE SCALE GENOMIC DNA]</scope>
    <source>
        <strain evidence="3 4">GAS97</strain>
    </source>
</reference>
<dbReference type="RefSeq" id="WP_404609882.1">
    <property type="nucleotide sequence ID" value="NZ_JBIYDN010000016.1"/>
</dbReference>
<dbReference type="SUPFAM" id="SSF51182">
    <property type="entry name" value="RmlC-like cupins"/>
    <property type="match status" value="1"/>
</dbReference>
<dbReference type="Proteomes" id="UP001620514">
    <property type="component" value="Unassembled WGS sequence"/>
</dbReference>
<accession>A0ABW8MM90</accession>
<dbReference type="EMBL" id="JBIYDN010000016">
    <property type="protein sequence ID" value="MFK4444801.1"/>
    <property type="molecule type" value="Genomic_DNA"/>
</dbReference>
<dbReference type="PANTHER" id="PTHR38599:SF1">
    <property type="entry name" value="CUPIN DOMAIN PROTEIN (AFU_ORTHOLOGUE AFUA_3G13620)"/>
    <property type="match status" value="1"/>
</dbReference>
<evidence type="ECO:0000313" key="4">
    <source>
        <dbReference type="Proteomes" id="UP001620514"/>
    </source>
</evidence>
<evidence type="ECO:0000313" key="3">
    <source>
        <dbReference type="EMBL" id="MFK4444801.1"/>
    </source>
</evidence>
<evidence type="ECO:0000259" key="2">
    <source>
        <dbReference type="Pfam" id="PF07883"/>
    </source>
</evidence>
<feature type="domain" description="Cupin type-2" evidence="2">
    <location>
        <begin position="51"/>
        <end position="108"/>
    </location>
</feature>
<dbReference type="InterPro" id="IPR013096">
    <property type="entry name" value="Cupin_2"/>
</dbReference>
<keyword evidence="1" id="KW-0732">Signal</keyword>
<dbReference type="Gene3D" id="2.60.120.10">
    <property type="entry name" value="Jelly Rolls"/>
    <property type="match status" value="1"/>
</dbReference>
<dbReference type="InterPro" id="IPR011051">
    <property type="entry name" value="RmlC_Cupin_sf"/>
</dbReference>
<sequence>MKTCLSIPVVLGALLSMQSAFAANAAPAAKETRVLERVVVNGTNREMGMGVSEFPPNAAKPRHMATGPEVCYVIKGEIILQVEGQPVQDIHAGGSFQIAANAIHVTRAGPDGATVIATWTSTPGKPFNVSSPNVSSFPE</sequence>
<feature type="chain" id="PRO_5045813298" evidence="1">
    <location>
        <begin position="23"/>
        <end position="139"/>
    </location>
</feature>
<name>A0ABW8MM90_9BURK</name>
<organism evidence="3 4">
    <name type="scientific">Caballeronia udeis</name>
    <dbReference type="NCBI Taxonomy" id="1232866"/>
    <lineage>
        <taxon>Bacteria</taxon>
        <taxon>Pseudomonadati</taxon>
        <taxon>Pseudomonadota</taxon>
        <taxon>Betaproteobacteria</taxon>
        <taxon>Burkholderiales</taxon>
        <taxon>Burkholderiaceae</taxon>
        <taxon>Caballeronia</taxon>
    </lineage>
</organism>
<feature type="signal peptide" evidence="1">
    <location>
        <begin position="1"/>
        <end position="22"/>
    </location>
</feature>
<keyword evidence="4" id="KW-1185">Reference proteome</keyword>
<protein>
    <submittedName>
        <fullName evidence="3">Quercetin dioxygenase-like cupin family protein</fullName>
    </submittedName>
</protein>
<comment type="caution">
    <text evidence="3">The sequence shown here is derived from an EMBL/GenBank/DDBJ whole genome shotgun (WGS) entry which is preliminary data.</text>
</comment>
<proteinExistence type="predicted"/>
<gene>
    <name evidence="3" type="ORF">ABH943_004823</name>
</gene>